<protein>
    <submittedName>
        <fullName evidence="1">Uncharacterized protein</fullName>
    </submittedName>
</protein>
<comment type="caution">
    <text evidence="1">The sequence shown here is derived from an EMBL/GenBank/DDBJ whole genome shotgun (WGS) entry which is preliminary data.</text>
</comment>
<evidence type="ECO:0000313" key="1">
    <source>
        <dbReference type="EMBL" id="GBP36600.1"/>
    </source>
</evidence>
<proteinExistence type="predicted"/>
<keyword evidence="2" id="KW-1185">Reference proteome</keyword>
<dbReference type="Proteomes" id="UP000299102">
    <property type="component" value="Unassembled WGS sequence"/>
</dbReference>
<organism evidence="1 2">
    <name type="scientific">Eumeta variegata</name>
    <name type="common">Bagworm moth</name>
    <name type="synonym">Eumeta japonica</name>
    <dbReference type="NCBI Taxonomy" id="151549"/>
    <lineage>
        <taxon>Eukaryota</taxon>
        <taxon>Metazoa</taxon>
        <taxon>Ecdysozoa</taxon>
        <taxon>Arthropoda</taxon>
        <taxon>Hexapoda</taxon>
        <taxon>Insecta</taxon>
        <taxon>Pterygota</taxon>
        <taxon>Neoptera</taxon>
        <taxon>Endopterygota</taxon>
        <taxon>Lepidoptera</taxon>
        <taxon>Glossata</taxon>
        <taxon>Ditrysia</taxon>
        <taxon>Tineoidea</taxon>
        <taxon>Psychidae</taxon>
        <taxon>Oiketicinae</taxon>
        <taxon>Eumeta</taxon>
    </lineage>
</organism>
<evidence type="ECO:0000313" key="2">
    <source>
        <dbReference type="Proteomes" id="UP000299102"/>
    </source>
</evidence>
<name>A0A4C1VDI8_EUMVA</name>
<sequence>MTIRVYAAAPVWTAGITFRPIVIVHAATNAHARCYDGVLRSAADGPTGARLIRPKRGILPYLSPRVGRPLTYRPTTVAVFVGQSRRFDDNPTRTRMAARTVGVESQRAEVILTDNVSRIADRGDATADRRGRRERCSRGCTRAAVNPPFVACVLKSLRRNVYGVFKNSPREEDTRTVLTAERAPRRRGRCTLAADVTRSRSKVSSSQSYRLTPRALRDCDAATPRRSELDWRRRQ</sequence>
<reference evidence="1 2" key="1">
    <citation type="journal article" date="2019" name="Commun. Biol.">
        <title>The bagworm genome reveals a unique fibroin gene that provides high tensile strength.</title>
        <authorList>
            <person name="Kono N."/>
            <person name="Nakamura H."/>
            <person name="Ohtoshi R."/>
            <person name="Tomita M."/>
            <person name="Numata K."/>
            <person name="Arakawa K."/>
        </authorList>
    </citation>
    <scope>NUCLEOTIDE SEQUENCE [LARGE SCALE GENOMIC DNA]</scope>
</reference>
<accession>A0A4C1VDI8</accession>
<gene>
    <name evidence="1" type="ORF">EVAR_34346_1</name>
</gene>
<dbReference type="EMBL" id="BGZK01000320">
    <property type="protein sequence ID" value="GBP36600.1"/>
    <property type="molecule type" value="Genomic_DNA"/>
</dbReference>
<dbReference type="AlphaFoldDB" id="A0A4C1VDI8"/>